<dbReference type="Pfam" id="PF04851">
    <property type="entry name" value="ResIII"/>
    <property type="match status" value="1"/>
</dbReference>
<dbReference type="CDD" id="cd18799">
    <property type="entry name" value="SF2_C_EcoAI-like"/>
    <property type="match status" value="1"/>
</dbReference>
<dbReference type="InterPro" id="IPR025285">
    <property type="entry name" value="DUF4145"/>
</dbReference>
<evidence type="ECO:0000256" key="1">
    <source>
        <dbReference type="SAM" id="Coils"/>
    </source>
</evidence>
<feature type="domain" description="Helicase ATP-binding" evidence="2">
    <location>
        <begin position="365"/>
        <end position="523"/>
    </location>
</feature>
<dbReference type="Proteomes" id="UP000539313">
    <property type="component" value="Unassembled WGS sequence"/>
</dbReference>
<dbReference type="CDD" id="cd18032">
    <property type="entry name" value="DEXHc_RE_I_III_res"/>
    <property type="match status" value="1"/>
</dbReference>
<dbReference type="GO" id="GO:0009035">
    <property type="term" value="F:type I site-specific deoxyribonuclease activity"/>
    <property type="evidence" value="ECO:0007669"/>
    <property type="project" value="UniProtKB-EC"/>
</dbReference>
<keyword evidence="1" id="KW-0175">Coiled coil</keyword>
<comment type="caution">
    <text evidence="3">The sequence shown here is derived from an EMBL/GenBank/DDBJ whole genome shotgun (WGS) entry which is preliminary data.</text>
</comment>
<dbReference type="GO" id="GO:0005524">
    <property type="term" value="F:ATP binding"/>
    <property type="evidence" value="ECO:0007669"/>
    <property type="project" value="InterPro"/>
</dbReference>
<dbReference type="EC" id="3.1.21.3" evidence="3"/>
<dbReference type="Pfam" id="PF08463">
    <property type="entry name" value="EcoEI_R_C"/>
    <property type="match status" value="1"/>
</dbReference>
<dbReference type="GO" id="GO:0006304">
    <property type="term" value="P:DNA modification"/>
    <property type="evidence" value="ECO:0007669"/>
    <property type="project" value="InterPro"/>
</dbReference>
<accession>A0A7W3MSM6</accession>
<name>A0A7W3MSM6_9ACTN</name>
<dbReference type="EMBL" id="JACJII010000001">
    <property type="protein sequence ID" value="MBA9001159.1"/>
    <property type="molecule type" value="Genomic_DNA"/>
</dbReference>
<dbReference type="RefSeq" id="WP_246441893.1">
    <property type="nucleotide sequence ID" value="NZ_JACJII010000001.1"/>
</dbReference>
<proteinExistence type="predicted"/>
<dbReference type="InterPro" id="IPR027417">
    <property type="entry name" value="P-loop_NTPase"/>
</dbReference>
<dbReference type="Pfam" id="PF00271">
    <property type="entry name" value="Helicase_C"/>
    <property type="match status" value="1"/>
</dbReference>
<dbReference type="InterPro" id="IPR001650">
    <property type="entry name" value="Helicase_C-like"/>
</dbReference>
<protein>
    <submittedName>
        <fullName evidence="3">Type I restriction enzyme R subunit</fullName>
        <ecNumber evidence="3">3.1.21.3</ecNumber>
    </submittedName>
</protein>
<dbReference type="PANTHER" id="PTHR47396:SF1">
    <property type="entry name" value="ATP-DEPENDENT HELICASE IRC3-RELATED"/>
    <property type="match status" value="1"/>
</dbReference>
<keyword evidence="4" id="KW-1185">Reference proteome</keyword>
<dbReference type="InterPro" id="IPR050742">
    <property type="entry name" value="Helicase_Restrict-Modif_Enz"/>
</dbReference>
<gene>
    <name evidence="3" type="ORF">HNR21_000041</name>
</gene>
<dbReference type="Gene3D" id="3.40.50.300">
    <property type="entry name" value="P-loop containing nucleotide triphosphate hydrolases"/>
    <property type="match status" value="2"/>
</dbReference>
<dbReference type="InterPro" id="IPR013670">
    <property type="entry name" value="EcoEI_R_C_dom"/>
</dbReference>
<dbReference type="Gene3D" id="3.90.1570.30">
    <property type="match status" value="1"/>
</dbReference>
<evidence type="ECO:0000313" key="4">
    <source>
        <dbReference type="Proteomes" id="UP000539313"/>
    </source>
</evidence>
<dbReference type="AlphaFoldDB" id="A0A7W3MSM6"/>
<evidence type="ECO:0000313" key="3">
    <source>
        <dbReference type="EMBL" id="MBA9001159.1"/>
    </source>
</evidence>
<reference evidence="3 4" key="1">
    <citation type="submission" date="2020-08" db="EMBL/GenBank/DDBJ databases">
        <title>Sequencing the genomes of 1000 actinobacteria strains.</title>
        <authorList>
            <person name="Klenk H.-P."/>
        </authorList>
    </citation>
    <scope>NUCLEOTIDE SEQUENCE [LARGE SCALE GENOMIC DNA]</scope>
    <source>
        <strain evidence="3 4">DSM 45823</strain>
    </source>
</reference>
<feature type="coiled-coil region" evidence="1">
    <location>
        <begin position="145"/>
        <end position="200"/>
    </location>
</feature>
<dbReference type="PROSITE" id="PS51192">
    <property type="entry name" value="HELICASE_ATP_BIND_1"/>
    <property type="match status" value="1"/>
</dbReference>
<dbReference type="SMART" id="SM00487">
    <property type="entry name" value="DEXDc"/>
    <property type="match status" value="1"/>
</dbReference>
<dbReference type="PANTHER" id="PTHR47396">
    <property type="entry name" value="TYPE I RESTRICTION ENZYME ECOKI R PROTEIN"/>
    <property type="match status" value="1"/>
</dbReference>
<dbReference type="InterPro" id="IPR006935">
    <property type="entry name" value="Helicase/UvrB_N"/>
</dbReference>
<dbReference type="SUPFAM" id="SSF52540">
    <property type="entry name" value="P-loop containing nucleoside triphosphate hydrolases"/>
    <property type="match status" value="2"/>
</dbReference>
<dbReference type="GO" id="GO:0003677">
    <property type="term" value="F:DNA binding"/>
    <property type="evidence" value="ECO:0007669"/>
    <property type="project" value="InterPro"/>
</dbReference>
<organism evidence="3 4">
    <name type="scientific">Thermomonospora cellulosilytica</name>
    <dbReference type="NCBI Taxonomy" id="1411118"/>
    <lineage>
        <taxon>Bacteria</taxon>
        <taxon>Bacillati</taxon>
        <taxon>Actinomycetota</taxon>
        <taxon>Actinomycetes</taxon>
        <taxon>Streptosporangiales</taxon>
        <taxon>Thermomonosporaceae</taxon>
        <taxon>Thermomonospora</taxon>
    </lineage>
</organism>
<dbReference type="GO" id="GO:0005829">
    <property type="term" value="C:cytosol"/>
    <property type="evidence" value="ECO:0007669"/>
    <property type="project" value="TreeGrafter"/>
</dbReference>
<sequence>MQAEWAELHAEAVQAERLAVADPRTSCFYARRCLEQAVNWLYEADSTLRLPHRNDLAAKIAEPTMARLVGSMIRTKMDLIRRQGNIAVHGSGQVREGDAVRVVAELFHVMYWIARRYTRDKANLPADGLAFDRALIPRPQPAAVRRQLQAELQAKAEEFEQQQGELLDARRKATELDAEIKRLREEIKAAKEANAAVADTHDYNEADTRRLLIDLLLKEAGWRLDKPEDREYPVTGLPETASPSGNGFVDYVLWDDDGKPLGVVEAKRTGREATAGLHQAKLYADCLEAKFGQRPVIFATNGYEIHLWDDVNDPPRQVQGFYTKDELRLMVQRRTTRRPLSSDEINGKIVERYYQVRAITRVAEALEQERRRHALLVMATGTGKTRTVIALVDLLMRAGWVKRVLFLADRKALVRQATAAFKTHLESVPTINLLEDREDPSARVYVSTYQTMMGMIDTFDGDVRRFGVGHFDLVVVDEAHRTIYAKYGALLDYFDAPLVGLTATPRDEIDRNTYRRFQLNEGEPTDVYDLDEAIEDGYLVKPVLMSVTLTFMQRGVRYDELSEEEKEAWEAAEWDEEGNVPDEVSADELNKYLFNADTVDKMLEVLMEQGIKVGDRDIGKTIIFARNVKHAEFIAERFNVAYPQYKGRFAQVITAQQNYAQSLIDDFSQPEKMPQIAISVDMLDTGIDVPEVVNLVFAKPVYSRTKFWQMLGRGTRLRPDLFGPDQDKTHFLIFDLCRNAEFFNAGLKAAEGAVARSISEKIFRARLDVLRALDAQSPPPPLPDDIPDGTAGPGDLRWALADRLRLQVLGMNPDNFLVRPHRRQVQTYSNPESWQRLTESVVAEIAEHLAALPSANDEGDGVEAKQFDLLALRLQLTVLTGDPAFDGLRARVQEIASGLLDKTAIPAVAEQLELLEALAGEEWWQDVTAPMLEAMRRRVRGLVRHVDRRRRKAVYLDVQDTLGDLSVLELQGMGVMGDRSRFEARVRTYLRSHEDNLAVQKLRRNRQITTADLTELEKVFLESAFGTEEDIERVRAEHDGHFGLFLRSLTGLDRQAAVEAFARFMEGRKLSSQQMDFLNLLIDSLSRNGIVKVDDLYEAPFTHRAPGGPEAIFPEADVEVLITVLDEVRSTAVPPESAAG</sequence>
<evidence type="ECO:0000259" key="2">
    <source>
        <dbReference type="PROSITE" id="PS51192"/>
    </source>
</evidence>
<dbReference type="Pfam" id="PF13643">
    <property type="entry name" value="DUF4145"/>
    <property type="match status" value="1"/>
</dbReference>
<dbReference type="InterPro" id="IPR014001">
    <property type="entry name" value="Helicase_ATP-bd"/>
</dbReference>
<keyword evidence="3" id="KW-0378">Hydrolase</keyword>